<dbReference type="Proteomes" id="UP001072034">
    <property type="component" value="Unassembled WGS sequence"/>
</dbReference>
<evidence type="ECO:0000313" key="4">
    <source>
        <dbReference type="EMBL" id="MCZ0858325.1"/>
    </source>
</evidence>
<name>A0ABT4I9B9_9ACTO</name>
<dbReference type="RefSeq" id="WP_268917730.1">
    <property type="nucleotide sequence ID" value="NZ_JAPTMY010000020.1"/>
</dbReference>
<sequence>MQVLHIALVLDDTYPDSSGVSRSVQTQIVELNRAGHSVTLIAPRTPLEPPENARTIAAPFHRPPGLPPHTTILSSSPHLARQISGQQRLDVIHSHTDVGAVILAARIARLQRIPHVHTFHTNIAGAHTRQALTLLASLGYRLRAHQLASLRGRSPRPGPRPSGGVLSGESAIGRFDWRTQALIAASVDAFTTPSGFMQRYIRAAAPDRTPLSGRVIPTGYSRSLESIIADTHRKRHDGAIRFISVSRIAREKRLDVMIEAFRQADIPHSQLIIVGDGAELPSLRARARNMPQVVFTGHIGDQAELIQHLRDSDVFVLASHGFDNQPISIIESLAAGVPVLYCDERLDVGLHPTNSLLVGPSRTALADGMVALADSGRRRALAAGTSSVFAELSPEATARAYIQLYETAIADRSRAKARA</sequence>
<feature type="domain" description="Glycosyltransferase subfamily 4-like N-terminal" evidence="3">
    <location>
        <begin position="18"/>
        <end position="219"/>
    </location>
</feature>
<organism evidence="4 5">
    <name type="scientific">Actinomyces israelii</name>
    <dbReference type="NCBI Taxonomy" id="1659"/>
    <lineage>
        <taxon>Bacteria</taxon>
        <taxon>Bacillati</taxon>
        <taxon>Actinomycetota</taxon>
        <taxon>Actinomycetes</taxon>
        <taxon>Actinomycetales</taxon>
        <taxon>Actinomycetaceae</taxon>
        <taxon>Actinomyces</taxon>
    </lineage>
</organism>
<dbReference type="Pfam" id="PF13692">
    <property type="entry name" value="Glyco_trans_1_4"/>
    <property type="match status" value="1"/>
</dbReference>
<gene>
    <name evidence="4" type="ORF">OHJ16_09755</name>
</gene>
<dbReference type="Pfam" id="PF13439">
    <property type="entry name" value="Glyco_transf_4"/>
    <property type="match status" value="1"/>
</dbReference>
<protein>
    <submittedName>
        <fullName evidence="4">Glycosyltransferase</fullName>
        <ecNumber evidence="4">2.4.-.-</ecNumber>
    </submittedName>
</protein>
<dbReference type="PANTHER" id="PTHR45947">
    <property type="entry name" value="SULFOQUINOVOSYL TRANSFERASE SQD2"/>
    <property type="match status" value="1"/>
</dbReference>
<comment type="caution">
    <text evidence="4">The sequence shown here is derived from an EMBL/GenBank/DDBJ whole genome shotgun (WGS) entry which is preliminary data.</text>
</comment>
<proteinExistence type="predicted"/>
<reference evidence="4" key="1">
    <citation type="submission" date="2022-10" db="EMBL/GenBank/DDBJ databases">
        <title>Genome sequence of Actinomyces israelii ATCC 10048.</title>
        <authorList>
            <person name="Watt R.M."/>
            <person name="Tong W.M."/>
        </authorList>
    </citation>
    <scope>NUCLEOTIDE SEQUENCE</scope>
    <source>
        <strain evidence="4">ATCC 10048</strain>
    </source>
</reference>
<evidence type="ECO:0000259" key="3">
    <source>
        <dbReference type="Pfam" id="PF13439"/>
    </source>
</evidence>
<keyword evidence="1 4" id="KW-0328">Glycosyltransferase</keyword>
<dbReference type="EMBL" id="JAPTMY010000020">
    <property type="protein sequence ID" value="MCZ0858325.1"/>
    <property type="molecule type" value="Genomic_DNA"/>
</dbReference>
<dbReference type="InterPro" id="IPR028098">
    <property type="entry name" value="Glyco_trans_4-like_N"/>
</dbReference>
<evidence type="ECO:0000256" key="1">
    <source>
        <dbReference type="ARBA" id="ARBA00022676"/>
    </source>
</evidence>
<evidence type="ECO:0000313" key="5">
    <source>
        <dbReference type="Proteomes" id="UP001072034"/>
    </source>
</evidence>
<keyword evidence="2 4" id="KW-0808">Transferase</keyword>
<dbReference type="EC" id="2.4.-.-" evidence="4"/>
<keyword evidence="5" id="KW-1185">Reference proteome</keyword>
<dbReference type="SUPFAM" id="SSF53756">
    <property type="entry name" value="UDP-Glycosyltransferase/glycogen phosphorylase"/>
    <property type="match status" value="1"/>
</dbReference>
<accession>A0ABT4I9B9</accession>
<dbReference type="Gene3D" id="3.40.50.2000">
    <property type="entry name" value="Glycogen Phosphorylase B"/>
    <property type="match status" value="2"/>
</dbReference>
<dbReference type="InterPro" id="IPR050194">
    <property type="entry name" value="Glycosyltransferase_grp1"/>
</dbReference>
<dbReference type="GO" id="GO:0016757">
    <property type="term" value="F:glycosyltransferase activity"/>
    <property type="evidence" value="ECO:0007669"/>
    <property type="project" value="UniProtKB-KW"/>
</dbReference>
<dbReference type="PANTHER" id="PTHR45947:SF3">
    <property type="entry name" value="SULFOQUINOVOSYL TRANSFERASE SQD2"/>
    <property type="match status" value="1"/>
</dbReference>
<evidence type="ECO:0000256" key="2">
    <source>
        <dbReference type="ARBA" id="ARBA00022679"/>
    </source>
</evidence>